<feature type="region of interest" description="Disordered" evidence="1">
    <location>
        <begin position="157"/>
        <end position="219"/>
    </location>
</feature>
<dbReference type="Gene3D" id="1.10.150.240">
    <property type="entry name" value="Putative phosphatase, domain 2"/>
    <property type="match status" value="1"/>
</dbReference>
<feature type="compositionally biased region" description="Acidic residues" evidence="1">
    <location>
        <begin position="1004"/>
        <end position="1014"/>
    </location>
</feature>
<sequence>MNKSPSLDLNTAVILSSKGLGIETGGPRAEGSIFQRVKGPRSVIVSKGPSSELPQEPRPTDIGLGLMHTPGSSRPEIGSQEREPEMPNKAQVAQEGSQPIEGVMFSSEGLVSPPGRALEIFPSEEEVARKKAESRANWTAIGGKSASSLVAVSPSPIKEGIDSQEGNAYASPESGIRPRVVRGGRHFPQSKESGSERGKSQGTVSLKSSGMSLGGRSWEHELEDQELELYTPLVFTKLANDLSGDGKYSGEIEGESGSAKLQLRRGDAEEMVLAEAGEGSGNPAVRLLRASAPDGKEEVSKGQVDQGQADLRGSRAVALPGAQSILRPNINGQVFSSSDLLVEQGAGICVERAQVVSSRPSVHPSSSSVQSVEDLKVLRTPDFRNCKAAHEIRKRKLFEMRAEPSKPKPEQAEHLGFTSELSFKVRQASMTFYTPEFMDVTHVYKQNILVEMKLMMDLHKQMTMDTTSIGKCKNAPEGQPLPGESRGEQKLRERHQEEKLAEQPQSDLVLEKSVEEKLPPPGNKSAKKKPEDSRIPGLYVVGGSAFGWNFVMYPGSKSVYYGPTKESRRTTKMTSTGTRLDLTRPGLILHPNTFNIEVGSLNSQRGWHKTTTTECVDDVAPGGSLEISLLGLALSMVRQALERVKMVDSIATTSLLGHRPLYQGSSYRDGCYKRRTFEFCRLPITEFVGRRVICPTSSLRSVRWEAGRLAVPSIKALAMELTKEAYSYREEKIPQNLNYQIDIGTHHGPGLWPPVNKADNPSLHNPLLRQERMGCGWLGAIFEWEGVIIEDNPDLEKQAWLALSQEEGKSPPLAFILKRIEGMKNEQAISEVLCWSRDPTQLRRMASRKEEIYQALQGGIYSLRTGSREFVNVLMNYKIPMALVSTRPRKTLETAIGAIGIEGFFNVVVAAEDVHRGKPDPEMFVYAAQLLNFIPERCIVFGNSNSTVEAAHDAHMKCVAVASKHPVYELGAADLVVRRLDELSVVDLKNLADIEASEFGSGEPELEMEEEDDPYPSTSVAVDDDF</sequence>
<dbReference type="AlphaFoldDB" id="A0A835D150"/>
<dbReference type="OrthoDB" id="40579at2759"/>
<dbReference type="PANTHER" id="PTHR47108">
    <property type="entry name" value="5-AMINO-6-(5-PHOSPHO-D-RIBITYLAMINO)URACIL PHOSPHATASE, CHLOROPLASTIC"/>
    <property type="match status" value="1"/>
</dbReference>
<feature type="region of interest" description="Disordered" evidence="1">
    <location>
        <begin position="468"/>
        <end position="534"/>
    </location>
</feature>
<feature type="region of interest" description="Disordered" evidence="1">
    <location>
        <begin position="999"/>
        <end position="1026"/>
    </location>
</feature>
<accession>A0A835D150</accession>
<dbReference type="InterPro" id="IPR036412">
    <property type="entry name" value="HAD-like_sf"/>
</dbReference>
<dbReference type="EMBL" id="JABCRI010000022">
    <property type="protein sequence ID" value="KAF8379525.1"/>
    <property type="molecule type" value="Genomic_DNA"/>
</dbReference>
<dbReference type="InterPro" id="IPR023198">
    <property type="entry name" value="PGP-like_dom2"/>
</dbReference>
<dbReference type="PANTHER" id="PTHR47108:SF1">
    <property type="entry name" value="5-AMINO-6-(5-PHOSPHO-D-RIBITYLAMINO)URACIL PHOSPHATASE, CHLOROPLASTIC"/>
    <property type="match status" value="1"/>
</dbReference>
<proteinExistence type="predicted"/>
<evidence type="ECO:0000313" key="3">
    <source>
        <dbReference type="Proteomes" id="UP000655225"/>
    </source>
</evidence>
<dbReference type="InterPro" id="IPR041492">
    <property type="entry name" value="HAD_2"/>
</dbReference>
<protein>
    <submittedName>
        <fullName evidence="2">Uncharacterized protein</fullName>
    </submittedName>
</protein>
<evidence type="ECO:0000256" key="1">
    <source>
        <dbReference type="SAM" id="MobiDB-lite"/>
    </source>
</evidence>
<feature type="compositionally biased region" description="Polar residues" evidence="1">
    <location>
        <begin position="200"/>
        <end position="211"/>
    </location>
</feature>
<dbReference type="CDD" id="cd07505">
    <property type="entry name" value="HAD_BPGM-like"/>
    <property type="match status" value="1"/>
</dbReference>
<gene>
    <name evidence="2" type="ORF">HHK36_028963</name>
</gene>
<dbReference type="Pfam" id="PF13419">
    <property type="entry name" value="HAD_2"/>
    <property type="match status" value="1"/>
</dbReference>
<dbReference type="SUPFAM" id="SSF56784">
    <property type="entry name" value="HAD-like"/>
    <property type="match status" value="1"/>
</dbReference>
<dbReference type="InterPro" id="IPR006439">
    <property type="entry name" value="HAD-SF_hydro_IA"/>
</dbReference>
<dbReference type="Proteomes" id="UP000655225">
    <property type="component" value="Unassembled WGS sequence"/>
</dbReference>
<feature type="region of interest" description="Disordered" evidence="1">
    <location>
        <begin position="44"/>
        <end position="97"/>
    </location>
</feature>
<comment type="caution">
    <text evidence="2">The sequence shown here is derived from an EMBL/GenBank/DDBJ whole genome shotgun (WGS) entry which is preliminary data.</text>
</comment>
<feature type="compositionally biased region" description="Basic and acidic residues" evidence="1">
    <location>
        <begin position="485"/>
        <end position="501"/>
    </location>
</feature>
<keyword evidence="3" id="KW-1185">Reference proteome</keyword>
<reference evidence="2 3" key="1">
    <citation type="submission" date="2020-04" db="EMBL/GenBank/DDBJ databases">
        <title>Plant Genome Project.</title>
        <authorList>
            <person name="Zhang R.-G."/>
        </authorList>
    </citation>
    <scope>NUCLEOTIDE SEQUENCE [LARGE SCALE GENOMIC DNA]</scope>
    <source>
        <strain evidence="2">YNK0</strain>
        <tissue evidence="2">Leaf</tissue>
    </source>
</reference>
<dbReference type="NCBIfam" id="TIGR01509">
    <property type="entry name" value="HAD-SF-IA-v3"/>
    <property type="match status" value="1"/>
</dbReference>
<dbReference type="Gene3D" id="3.40.50.1000">
    <property type="entry name" value="HAD superfamily/HAD-like"/>
    <property type="match status" value="1"/>
</dbReference>
<feature type="compositionally biased region" description="Basic and acidic residues" evidence="1">
    <location>
        <begin position="509"/>
        <end position="518"/>
    </location>
</feature>
<name>A0A835D150_TETSI</name>
<organism evidence="2 3">
    <name type="scientific">Tetracentron sinense</name>
    <name type="common">Spur-leaf</name>
    <dbReference type="NCBI Taxonomy" id="13715"/>
    <lineage>
        <taxon>Eukaryota</taxon>
        <taxon>Viridiplantae</taxon>
        <taxon>Streptophyta</taxon>
        <taxon>Embryophyta</taxon>
        <taxon>Tracheophyta</taxon>
        <taxon>Spermatophyta</taxon>
        <taxon>Magnoliopsida</taxon>
        <taxon>Trochodendrales</taxon>
        <taxon>Trochodendraceae</taxon>
        <taxon>Tetracentron</taxon>
    </lineage>
</organism>
<dbReference type="InterPro" id="IPR023214">
    <property type="entry name" value="HAD_sf"/>
</dbReference>
<evidence type="ECO:0000313" key="2">
    <source>
        <dbReference type="EMBL" id="KAF8379525.1"/>
    </source>
</evidence>